<dbReference type="PANTHER" id="PTHR34846">
    <property type="entry name" value="4-CARBOXYMUCONOLACTONE DECARBOXYLASE FAMILY PROTEIN (AFU_ORTHOLOGUE AFUA_6G11590)"/>
    <property type="match status" value="1"/>
</dbReference>
<sequence>MARIKTLEKPYTEGLQATFDKIMGEGVPPLLLFTTIATSERAWRKFTAGSLLDGNLLTLRQRELIINRVCALTGCEYEWGVHVMAFAERAGLTRDDIGHTLDYPLRAEHWTEEEAVLLATIDALHNRATLTEAEFQATRRYLDDDQILELLMLAGFYRTVSYIANSLTLALEPNAARFRDFRHEAAQSFAT</sequence>
<reference evidence="3" key="1">
    <citation type="submission" date="2016-03" db="EMBL/GenBank/DDBJ databases">
        <authorList>
            <person name="Ray J."/>
            <person name="Price M."/>
            <person name="Deutschbauer A."/>
        </authorList>
    </citation>
    <scope>NUCLEOTIDE SEQUENCE [LARGE SCALE GENOMIC DNA]</scope>
    <source>
        <strain evidence="3">FW300-N1B4</strain>
    </source>
</reference>
<name>A0A166QGC6_PSEFL</name>
<dbReference type="GO" id="GO:0051920">
    <property type="term" value="F:peroxiredoxin activity"/>
    <property type="evidence" value="ECO:0007669"/>
    <property type="project" value="InterPro"/>
</dbReference>
<evidence type="ECO:0000313" key="2">
    <source>
        <dbReference type="EMBL" id="KZN20219.1"/>
    </source>
</evidence>
<accession>A0A166QGC6</accession>
<feature type="domain" description="Carboxymuconolactone decarboxylase-like" evidence="1">
    <location>
        <begin position="41"/>
        <end position="120"/>
    </location>
</feature>
<dbReference type="Gene3D" id="1.20.1290.10">
    <property type="entry name" value="AhpD-like"/>
    <property type="match status" value="1"/>
</dbReference>
<reference evidence="2 3" key="2">
    <citation type="journal article" date="2018" name="Nature">
        <title>Mutant phenotypes for thousands of bacterial genes of unknown function.</title>
        <authorList>
            <person name="Price M.N."/>
            <person name="Wetmore K.M."/>
            <person name="Waters R.J."/>
            <person name="Callaghan M."/>
            <person name="Ray J."/>
            <person name="Liu H."/>
            <person name="Kuehl J.V."/>
            <person name="Melnyk R.A."/>
            <person name="Lamson J.S."/>
            <person name="Suh Y."/>
            <person name="Carlson H.K."/>
            <person name="Esquivel Z."/>
            <person name="Sadeeshkumar H."/>
            <person name="Chakraborty R."/>
            <person name="Zane G.M."/>
            <person name="Rubin B.E."/>
            <person name="Wall J.D."/>
            <person name="Visel A."/>
            <person name="Bristow J."/>
            <person name="Blow M.J."/>
            <person name="Arkin A.P."/>
            <person name="Deutschbauer A.M."/>
        </authorList>
    </citation>
    <scope>NUCLEOTIDE SEQUENCE [LARGE SCALE GENOMIC DNA]</scope>
    <source>
        <strain evidence="2 3">FW300-N1B4</strain>
    </source>
</reference>
<dbReference type="OrthoDB" id="4704294at2"/>
<dbReference type="Proteomes" id="UP000076489">
    <property type="component" value="Unassembled WGS sequence"/>
</dbReference>
<dbReference type="SUPFAM" id="SSF69118">
    <property type="entry name" value="AhpD-like"/>
    <property type="match status" value="1"/>
</dbReference>
<organism evidence="2 3">
    <name type="scientific">Pseudomonas fluorescens</name>
    <dbReference type="NCBI Taxonomy" id="294"/>
    <lineage>
        <taxon>Bacteria</taxon>
        <taxon>Pseudomonadati</taxon>
        <taxon>Pseudomonadota</taxon>
        <taxon>Gammaproteobacteria</taxon>
        <taxon>Pseudomonadales</taxon>
        <taxon>Pseudomonadaceae</taxon>
        <taxon>Pseudomonas</taxon>
    </lineage>
</organism>
<evidence type="ECO:0000259" key="1">
    <source>
        <dbReference type="Pfam" id="PF02627"/>
    </source>
</evidence>
<proteinExistence type="predicted"/>
<dbReference type="Pfam" id="PF02627">
    <property type="entry name" value="CMD"/>
    <property type="match status" value="1"/>
</dbReference>
<protein>
    <submittedName>
        <fullName evidence="2">Carboxymuconolactone decarboxylase</fullName>
    </submittedName>
</protein>
<gene>
    <name evidence="2" type="ORF">A1D17_30285</name>
</gene>
<dbReference type="RefSeq" id="WP_063343849.1">
    <property type="nucleotide sequence ID" value="NZ_LUKJ01000003.1"/>
</dbReference>
<dbReference type="InterPro" id="IPR029032">
    <property type="entry name" value="AhpD-like"/>
</dbReference>
<dbReference type="AlphaFoldDB" id="A0A166QGC6"/>
<dbReference type="InterPro" id="IPR003779">
    <property type="entry name" value="CMD-like"/>
</dbReference>
<comment type="caution">
    <text evidence="2">The sequence shown here is derived from an EMBL/GenBank/DDBJ whole genome shotgun (WGS) entry which is preliminary data.</text>
</comment>
<evidence type="ECO:0000313" key="3">
    <source>
        <dbReference type="Proteomes" id="UP000076489"/>
    </source>
</evidence>
<dbReference type="PANTHER" id="PTHR34846:SF5">
    <property type="entry name" value="CARBOXYMUCONOLACTONE DECARBOXYLASE-LIKE DOMAIN-CONTAINING PROTEIN"/>
    <property type="match status" value="1"/>
</dbReference>
<dbReference type="EMBL" id="LUKJ01000003">
    <property type="protein sequence ID" value="KZN20219.1"/>
    <property type="molecule type" value="Genomic_DNA"/>
</dbReference>